<evidence type="ECO:0000256" key="1">
    <source>
        <dbReference type="ARBA" id="ARBA00022737"/>
    </source>
</evidence>
<dbReference type="PANTHER" id="PTHR47926">
    <property type="entry name" value="PENTATRICOPEPTIDE REPEAT-CONTAINING PROTEIN"/>
    <property type="match status" value="1"/>
</dbReference>
<evidence type="ECO:0000313" key="3">
    <source>
        <dbReference type="EMBL" id="ONK73604.1"/>
    </source>
</evidence>
<keyword evidence="4" id="KW-1185">Reference proteome</keyword>
<feature type="repeat" description="PPR" evidence="2">
    <location>
        <begin position="75"/>
        <end position="105"/>
    </location>
</feature>
<dbReference type="Pfam" id="PF01535">
    <property type="entry name" value="PPR"/>
    <property type="match status" value="5"/>
</dbReference>
<evidence type="ECO:0008006" key="5">
    <source>
        <dbReference type="Google" id="ProtNLM"/>
    </source>
</evidence>
<dbReference type="FunFam" id="1.25.40.10:FF:000442">
    <property type="entry name" value="Pentatricopeptide repeat-containing protein At3g49710"/>
    <property type="match status" value="1"/>
</dbReference>
<dbReference type="GO" id="GO:0003723">
    <property type="term" value="F:RNA binding"/>
    <property type="evidence" value="ECO:0007669"/>
    <property type="project" value="InterPro"/>
</dbReference>
<dbReference type="Pfam" id="PF13041">
    <property type="entry name" value="PPR_2"/>
    <property type="match status" value="1"/>
</dbReference>
<dbReference type="GO" id="GO:0009451">
    <property type="term" value="P:RNA modification"/>
    <property type="evidence" value="ECO:0007669"/>
    <property type="project" value="InterPro"/>
</dbReference>
<dbReference type="OMA" id="NCAMLED"/>
<sequence>MSIPNPLINTYISLIQSCLNSKNPFSRAKSIHSLIIKSGLLSSSTYLTNNLINLYSKLSIFSDAHQLFDEMPQPNIFSWNSVLSMYAKSSQPELAIQVFDKMPERDSVSYTAMIVGFNQTGRFNMALKTFSKMIVDGISPTQFTFTNILSSCTLKTEGIDTGKKLHSFIVKLGLSGYVPVANSLINMYGKAGDLRTGKLVFDRMSLRSVSSWNSMVSMYSQSKRMDLALSLFERMEERSIISWNAMVAGYNQNGFNLEALYFFARMLKETSLIPDKFTLTSVLSSCANLGLLRTGEEIHGYIVRNQMECNGQVGNALISMYSKSGGVQIAHRVVERIVDSSNLNEISFNRSS</sequence>
<accession>A0A5P1F677</accession>
<dbReference type="Gene3D" id="1.25.40.10">
    <property type="entry name" value="Tetratricopeptide repeat domain"/>
    <property type="match status" value="2"/>
</dbReference>
<dbReference type="EMBL" id="CM007384">
    <property type="protein sequence ID" value="ONK73604.1"/>
    <property type="molecule type" value="Genomic_DNA"/>
</dbReference>
<dbReference type="InterPro" id="IPR011990">
    <property type="entry name" value="TPR-like_helical_dom_sf"/>
</dbReference>
<protein>
    <recommendedName>
        <fullName evidence="5">Pentacotripeptide-repeat region of PRORP domain-containing protein</fullName>
    </recommendedName>
</protein>
<evidence type="ECO:0000256" key="2">
    <source>
        <dbReference type="PROSITE-ProRule" id="PRU00708"/>
    </source>
</evidence>
<reference evidence="4" key="1">
    <citation type="journal article" date="2017" name="Nat. Commun.">
        <title>The asparagus genome sheds light on the origin and evolution of a young Y chromosome.</title>
        <authorList>
            <person name="Harkess A."/>
            <person name="Zhou J."/>
            <person name="Xu C."/>
            <person name="Bowers J.E."/>
            <person name="Van der Hulst R."/>
            <person name="Ayyampalayam S."/>
            <person name="Mercati F."/>
            <person name="Riccardi P."/>
            <person name="McKain M.R."/>
            <person name="Kakrana A."/>
            <person name="Tang H."/>
            <person name="Ray J."/>
            <person name="Groenendijk J."/>
            <person name="Arikit S."/>
            <person name="Mathioni S.M."/>
            <person name="Nakano M."/>
            <person name="Shan H."/>
            <person name="Telgmann-Rauber A."/>
            <person name="Kanno A."/>
            <person name="Yue Z."/>
            <person name="Chen H."/>
            <person name="Li W."/>
            <person name="Chen Y."/>
            <person name="Xu X."/>
            <person name="Zhang Y."/>
            <person name="Luo S."/>
            <person name="Chen H."/>
            <person name="Gao J."/>
            <person name="Mao Z."/>
            <person name="Pires J.C."/>
            <person name="Luo M."/>
            <person name="Kudrna D."/>
            <person name="Wing R.A."/>
            <person name="Meyers B.C."/>
            <person name="Yi K."/>
            <person name="Kong H."/>
            <person name="Lavrijsen P."/>
            <person name="Sunseri F."/>
            <person name="Falavigna A."/>
            <person name="Ye Y."/>
            <person name="Leebens-Mack J.H."/>
            <person name="Chen G."/>
        </authorList>
    </citation>
    <scope>NUCLEOTIDE SEQUENCE [LARGE SCALE GENOMIC DNA]</scope>
    <source>
        <strain evidence="4">cv. DH0086</strain>
    </source>
</reference>
<dbReference type="AlphaFoldDB" id="A0A5P1F677"/>
<dbReference type="NCBIfam" id="TIGR00756">
    <property type="entry name" value="PPR"/>
    <property type="match status" value="4"/>
</dbReference>
<dbReference type="InterPro" id="IPR002885">
    <property type="entry name" value="PPR_rpt"/>
</dbReference>
<dbReference type="Proteomes" id="UP000243459">
    <property type="component" value="Chromosome 4"/>
</dbReference>
<gene>
    <name evidence="3" type="ORF">A4U43_C04F33360</name>
</gene>
<dbReference type="PROSITE" id="PS51375">
    <property type="entry name" value="PPR"/>
    <property type="match status" value="3"/>
</dbReference>
<evidence type="ECO:0000313" key="4">
    <source>
        <dbReference type="Proteomes" id="UP000243459"/>
    </source>
</evidence>
<keyword evidence="1" id="KW-0677">Repeat</keyword>
<proteinExistence type="predicted"/>
<name>A0A5P1F677_ASPOF</name>
<dbReference type="InterPro" id="IPR046960">
    <property type="entry name" value="PPR_At4g14850-like_plant"/>
</dbReference>
<dbReference type="Gramene" id="ONK73604">
    <property type="protein sequence ID" value="ONK73604"/>
    <property type="gene ID" value="A4U43_C04F33360"/>
</dbReference>
<feature type="repeat" description="PPR" evidence="2">
    <location>
        <begin position="208"/>
        <end position="242"/>
    </location>
</feature>
<organism evidence="3 4">
    <name type="scientific">Asparagus officinalis</name>
    <name type="common">Garden asparagus</name>
    <dbReference type="NCBI Taxonomy" id="4686"/>
    <lineage>
        <taxon>Eukaryota</taxon>
        <taxon>Viridiplantae</taxon>
        <taxon>Streptophyta</taxon>
        <taxon>Embryophyta</taxon>
        <taxon>Tracheophyta</taxon>
        <taxon>Spermatophyta</taxon>
        <taxon>Magnoliopsida</taxon>
        <taxon>Liliopsida</taxon>
        <taxon>Asparagales</taxon>
        <taxon>Asparagaceae</taxon>
        <taxon>Asparagoideae</taxon>
        <taxon>Asparagus</taxon>
    </lineage>
</organism>
<feature type="repeat" description="PPR" evidence="2">
    <location>
        <begin position="106"/>
        <end position="140"/>
    </location>
</feature>